<dbReference type="EC" id="2.7.7.6" evidence="2"/>
<dbReference type="GO" id="GO:0003677">
    <property type="term" value="F:DNA binding"/>
    <property type="evidence" value="ECO:0007669"/>
    <property type="project" value="InterPro"/>
</dbReference>
<dbReference type="GO" id="GO:0003899">
    <property type="term" value="F:DNA-directed RNA polymerase activity"/>
    <property type="evidence" value="ECO:0007669"/>
    <property type="project" value="UniProtKB-EC"/>
</dbReference>
<gene>
    <name evidence="7" type="ORF">ANCDUO_24154</name>
</gene>
<reference evidence="7 8" key="1">
    <citation type="submission" date="2013-12" db="EMBL/GenBank/DDBJ databases">
        <title>Draft genome of the parsitic nematode Ancylostoma duodenale.</title>
        <authorList>
            <person name="Mitreva M."/>
        </authorList>
    </citation>
    <scope>NUCLEOTIDE SEQUENCE [LARGE SCALE GENOMIC DNA]</scope>
    <source>
        <strain evidence="7 8">Zhejiang</strain>
    </source>
</reference>
<evidence type="ECO:0000313" key="7">
    <source>
        <dbReference type="EMBL" id="KIH45801.1"/>
    </source>
</evidence>
<dbReference type="GO" id="GO:0032549">
    <property type="term" value="F:ribonucleoside binding"/>
    <property type="evidence" value="ECO:0007669"/>
    <property type="project" value="InterPro"/>
</dbReference>
<keyword evidence="8" id="KW-1185">Reference proteome</keyword>
<protein>
    <recommendedName>
        <fullName evidence="2">DNA-directed RNA polymerase</fullName>
        <ecNumber evidence="2">2.7.7.6</ecNumber>
    </recommendedName>
</protein>
<comment type="similarity">
    <text evidence="1">Belongs to the RNA polymerase beta chain family.</text>
</comment>
<evidence type="ECO:0000256" key="4">
    <source>
        <dbReference type="ARBA" id="ARBA00022679"/>
    </source>
</evidence>
<evidence type="ECO:0000256" key="5">
    <source>
        <dbReference type="ARBA" id="ARBA00022695"/>
    </source>
</evidence>
<dbReference type="SUPFAM" id="SSF64484">
    <property type="entry name" value="beta and beta-prime subunits of DNA dependent RNA-polymerase"/>
    <property type="match status" value="1"/>
</dbReference>
<dbReference type="InterPro" id="IPR015712">
    <property type="entry name" value="DNA-dir_RNA_pol_su2"/>
</dbReference>
<keyword evidence="4" id="KW-0808">Transferase</keyword>
<evidence type="ECO:0000256" key="2">
    <source>
        <dbReference type="ARBA" id="ARBA00012418"/>
    </source>
</evidence>
<dbReference type="GO" id="GO:0006351">
    <property type="term" value="P:DNA-templated transcription"/>
    <property type="evidence" value="ECO:0007669"/>
    <property type="project" value="InterPro"/>
</dbReference>
<evidence type="ECO:0000256" key="3">
    <source>
        <dbReference type="ARBA" id="ARBA00022478"/>
    </source>
</evidence>
<dbReference type="PANTHER" id="PTHR20856">
    <property type="entry name" value="DNA-DIRECTED RNA POLYMERASE I SUBUNIT 2"/>
    <property type="match status" value="1"/>
</dbReference>
<dbReference type="Gene3D" id="3.90.1110.10">
    <property type="entry name" value="RNA polymerase Rpb2, domain 2"/>
    <property type="match status" value="1"/>
</dbReference>
<name>A0A0C2FLN5_9BILA</name>
<accession>A0A0C2FLN5</accession>
<keyword evidence="6" id="KW-0804">Transcription</keyword>
<dbReference type="OrthoDB" id="10248617at2759"/>
<organism evidence="7 8">
    <name type="scientific">Ancylostoma duodenale</name>
    <dbReference type="NCBI Taxonomy" id="51022"/>
    <lineage>
        <taxon>Eukaryota</taxon>
        <taxon>Metazoa</taxon>
        <taxon>Ecdysozoa</taxon>
        <taxon>Nematoda</taxon>
        <taxon>Chromadorea</taxon>
        <taxon>Rhabditida</taxon>
        <taxon>Rhabditina</taxon>
        <taxon>Rhabditomorpha</taxon>
        <taxon>Strongyloidea</taxon>
        <taxon>Ancylostomatidae</taxon>
        <taxon>Ancylostomatinae</taxon>
        <taxon>Ancylostoma</taxon>
    </lineage>
</organism>
<dbReference type="InterPro" id="IPR037034">
    <property type="entry name" value="RNA_pol_Rpb2_2_sf"/>
</dbReference>
<evidence type="ECO:0000256" key="6">
    <source>
        <dbReference type="ARBA" id="ARBA00023163"/>
    </source>
</evidence>
<evidence type="ECO:0000313" key="8">
    <source>
        <dbReference type="Proteomes" id="UP000054047"/>
    </source>
</evidence>
<keyword evidence="5" id="KW-0548">Nucleotidyltransferase</keyword>
<dbReference type="AlphaFoldDB" id="A0A0C2FLN5"/>
<dbReference type="GO" id="GO:0000428">
    <property type="term" value="C:DNA-directed RNA polymerase complex"/>
    <property type="evidence" value="ECO:0007669"/>
    <property type="project" value="UniProtKB-KW"/>
</dbReference>
<dbReference type="Proteomes" id="UP000054047">
    <property type="component" value="Unassembled WGS sequence"/>
</dbReference>
<dbReference type="EMBL" id="KN771143">
    <property type="protein sequence ID" value="KIH45801.1"/>
    <property type="molecule type" value="Genomic_DNA"/>
</dbReference>
<evidence type="ECO:0000256" key="1">
    <source>
        <dbReference type="ARBA" id="ARBA00006835"/>
    </source>
</evidence>
<keyword evidence="3" id="KW-0240">DNA-directed RNA polymerase</keyword>
<proteinExistence type="inferred from homology"/>
<sequence>MLLQCQDEGVLHREAALRAIGARFRVAVADKIAPWEDDEEAGRFIINSCVAVHLDDWEEKFYLLVYMAQKLFALVKGECAAETPDNPQFQEAAVSGHIILLIIRERMENILGMVRRKLEFNAKRKKDTFAVTSNEVVRALGSHQNGEITRGLEYFLATGYRIFCHC</sequence>